<dbReference type="InterPro" id="IPR043428">
    <property type="entry name" value="LivM-like"/>
</dbReference>
<dbReference type="Pfam" id="PF02653">
    <property type="entry name" value="BPD_transp_2"/>
    <property type="match status" value="1"/>
</dbReference>
<dbReference type="RefSeq" id="WP_340530794.1">
    <property type="nucleotide sequence ID" value="NZ_FMSH01000530.1"/>
</dbReference>
<name>A0A1K0IRX9_CUPNE</name>
<feature type="transmembrane region" description="Helical" evidence="6">
    <location>
        <begin position="272"/>
        <end position="303"/>
    </location>
</feature>
<keyword evidence="5 6" id="KW-0472">Membrane</keyword>
<evidence type="ECO:0000256" key="4">
    <source>
        <dbReference type="ARBA" id="ARBA00022989"/>
    </source>
</evidence>
<feature type="transmembrane region" description="Helical" evidence="6">
    <location>
        <begin position="309"/>
        <end position="333"/>
    </location>
</feature>
<dbReference type="AlphaFoldDB" id="A0A1K0IRX9"/>
<accession>A0A1K0IRX9</accession>
<evidence type="ECO:0000313" key="7">
    <source>
        <dbReference type="EMBL" id="SCV01203.1"/>
    </source>
</evidence>
<organism evidence="7">
    <name type="scientific">Cupriavidus necator</name>
    <name type="common">Alcaligenes eutrophus</name>
    <name type="synonym">Ralstonia eutropha</name>
    <dbReference type="NCBI Taxonomy" id="106590"/>
    <lineage>
        <taxon>Bacteria</taxon>
        <taxon>Pseudomonadati</taxon>
        <taxon>Pseudomonadota</taxon>
        <taxon>Betaproteobacteria</taxon>
        <taxon>Burkholderiales</taxon>
        <taxon>Burkholderiaceae</taxon>
        <taxon>Cupriavidus</taxon>
    </lineage>
</organism>
<dbReference type="CDD" id="cd06581">
    <property type="entry name" value="TM_PBP1_LivM_like"/>
    <property type="match status" value="1"/>
</dbReference>
<sequence>MEQAMQQPREPVVTGRTLRYRPLNLARWIIWSLTVLVMLVLPLIFTGGFAITLLSQMGIMIIFALSYNMLLGQAGMLSFGHAVYSGLGAFIAVHVLNMVGAGKVWLPVSMLPLVGGLAGAFFGVILGYVTTKKSGTTFAMITMGIGEMVFASSLMFPEFFGGEGGISTNRVVGDPFLGITFGPGRQVYYLIAAWCLLSMVAMYAWTQTPLGRIANAVRDNPERVEFIGYNTQRVRYLVLILSAFFAGIAGALGAINFEIVSAENVSAVRSGGVLLAVFIGGAGVFFGPVIGAVVFVLFAVALSDLTKAWLLYLGLFFVLMVMFVPGGLASLLLMQMPLLGKGKLGRMLPSYARAGGAGVVLLLAMILTVELVYKVQVDSANGTTMSLFGVGFDAATWTPWLAAAALWAAGLFAWRLAAARVRSAWDKVQMEIAGGRA</sequence>
<keyword evidence="3 6" id="KW-0812">Transmembrane</keyword>
<dbReference type="PANTHER" id="PTHR30482:SF17">
    <property type="entry name" value="ABC TRANSPORTER ATP-BINDING PROTEIN"/>
    <property type="match status" value="1"/>
</dbReference>
<evidence type="ECO:0000256" key="5">
    <source>
        <dbReference type="ARBA" id="ARBA00023136"/>
    </source>
</evidence>
<feature type="transmembrane region" description="Helical" evidence="6">
    <location>
        <begin position="25"/>
        <end position="45"/>
    </location>
</feature>
<proteinExistence type="predicted"/>
<feature type="transmembrane region" description="Helical" evidence="6">
    <location>
        <begin position="82"/>
        <end position="102"/>
    </location>
</feature>
<evidence type="ECO:0000256" key="6">
    <source>
        <dbReference type="SAM" id="Phobius"/>
    </source>
</evidence>
<dbReference type="GO" id="GO:0015658">
    <property type="term" value="F:branched-chain amino acid transmembrane transporter activity"/>
    <property type="evidence" value="ECO:0007669"/>
    <property type="project" value="InterPro"/>
</dbReference>
<dbReference type="PANTHER" id="PTHR30482">
    <property type="entry name" value="HIGH-AFFINITY BRANCHED-CHAIN AMINO ACID TRANSPORT SYSTEM PERMEASE"/>
    <property type="match status" value="1"/>
</dbReference>
<dbReference type="EMBL" id="FMSH01000530">
    <property type="protein sequence ID" value="SCV01203.1"/>
    <property type="molecule type" value="Genomic_DNA"/>
</dbReference>
<evidence type="ECO:0000256" key="2">
    <source>
        <dbReference type="ARBA" id="ARBA00022475"/>
    </source>
</evidence>
<feature type="transmembrane region" description="Helical" evidence="6">
    <location>
        <begin position="187"/>
        <end position="205"/>
    </location>
</feature>
<keyword evidence="4 6" id="KW-1133">Transmembrane helix</keyword>
<feature type="transmembrane region" description="Helical" evidence="6">
    <location>
        <begin position="236"/>
        <end position="260"/>
    </location>
</feature>
<dbReference type="InterPro" id="IPR001851">
    <property type="entry name" value="ABC_transp_permease"/>
</dbReference>
<gene>
    <name evidence="7" type="ORF">CNECB9_800012</name>
</gene>
<keyword evidence="2" id="KW-1003">Cell membrane</keyword>
<evidence type="ECO:0000256" key="3">
    <source>
        <dbReference type="ARBA" id="ARBA00022692"/>
    </source>
</evidence>
<evidence type="ECO:0000256" key="1">
    <source>
        <dbReference type="ARBA" id="ARBA00004651"/>
    </source>
</evidence>
<feature type="transmembrane region" description="Helical" evidence="6">
    <location>
        <begin position="397"/>
        <end position="417"/>
    </location>
</feature>
<protein>
    <submittedName>
        <fullName evidence="7">ABC-type transporter, permease component</fullName>
    </submittedName>
</protein>
<feature type="transmembrane region" description="Helical" evidence="6">
    <location>
        <begin position="354"/>
        <end position="377"/>
    </location>
</feature>
<feature type="transmembrane region" description="Helical" evidence="6">
    <location>
        <begin position="108"/>
        <end position="130"/>
    </location>
</feature>
<reference evidence="7" key="1">
    <citation type="submission" date="2016-09" db="EMBL/GenBank/DDBJ databases">
        <authorList>
            <person name="Capua I."/>
            <person name="De Benedictis P."/>
            <person name="Joannis T."/>
            <person name="Lombin L.H."/>
            <person name="Cattoli G."/>
        </authorList>
    </citation>
    <scope>NUCLEOTIDE SEQUENCE</scope>
    <source>
        <strain evidence="7">B9</strain>
    </source>
</reference>
<dbReference type="GO" id="GO:0005886">
    <property type="term" value="C:plasma membrane"/>
    <property type="evidence" value="ECO:0007669"/>
    <property type="project" value="UniProtKB-SubCell"/>
</dbReference>
<feature type="transmembrane region" description="Helical" evidence="6">
    <location>
        <begin position="51"/>
        <end position="70"/>
    </location>
</feature>
<comment type="subcellular location">
    <subcellularLocation>
        <location evidence="1">Cell membrane</location>
        <topology evidence="1">Multi-pass membrane protein</topology>
    </subcellularLocation>
</comment>